<evidence type="ECO:0000313" key="2">
    <source>
        <dbReference type="Proteomes" id="UP000199492"/>
    </source>
</evidence>
<protein>
    <submittedName>
        <fullName evidence="1">Uncharacterized protein</fullName>
    </submittedName>
</protein>
<reference evidence="2" key="1">
    <citation type="submission" date="2016-10" db="EMBL/GenBank/DDBJ databases">
        <authorList>
            <person name="Varghese N."/>
            <person name="Submissions S."/>
        </authorList>
    </citation>
    <scope>NUCLEOTIDE SEQUENCE [LARGE SCALE GENOMIC DNA]</scope>
    <source>
        <strain evidence="2">DSM 15363</strain>
    </source>
</reference>
<gene>
    <name evidence="1" type="ORF">SAMN04489796_102197</name>
</gene>
<dbReference type="AlphaFoldDB" id="A0A1G8B9Y1"/>
<sequence length="80" mass="9114">MQITNLAFNIVLSELPRISFNINRNGDVINNRNILNCLEIYSNKNQSSHPQSVLPIFLASLNVTLSTELLQLESPRQDFE</sequence>
<dbReference type="EMBL" id="FNCZ01000002">
    <property type="protein sequence ID" value="SDH29833.1"/>
    <property type="molecule type" value="Genomic_DNA"/>
</dbReference>
<proteinExistence type="predicted"/>
<evidence type="ECO:0000313" key="1">
    <source>
        <dbReference type="EMBL" id="SDH29833.1"/>
    </source>
</evidence>
<dbReference type="Proteomes" id="UP000199492">
    <property type="component" value="Unassembled WGS sequence"/>
</dbReference>
<organism evidence="1 2">
    <name type="scientific">Winogradskyella thalassocola</name>
    <dbReference type="NCBI Taxonomy" id="262004"/>
    <lineage>
        <taxon>Bacteria</taxon>
        <taxon>Pseudomonadati</taxon>
        <taxon>Bacteroidota</taxon>
        <taxon>Flavobacteriia</taxon>
        <taxon>Flavobacteriales</taxon>
        <taxon>Flavobacteriaceae</taxon>
        <taxon>Winogradskyella</taxon>
    </lineage>
</organism>
<name>A0A1G8B9Y1_9FLAO</name>
<accession>A0A1G8B9Y1</accession>
<keyword evidence="2" id="KW-1185">Reference proteome</keyword>